<accession>J9GF67</accession>
<sequence>MFGASLVVDVLIAVREGESQPSERLTPLMASRDASGEPGVGC</sequence>
<gene>
    <name evidence="2" type="ORF">EVA_05891</name>
</gene>
<evidence type="ECO:0000313" key="2">
    <source>
        <dbReference type="EMBL" id="EJX06002.1"/>
    </source>
</evidence>
<feature type="region of interest" description="Disordered" evidence="1">
    <location>
        <begin position="19"/>
        <end position="42"/>
    </location>
</feature>
<dbReference type="EMBL" id="AMCI01001298">
    <property type="protein sequence ID" value="EJX06002.1"/>
    <property type="molecule type" value="Genomic_DNA"/>
</dbReference>
<protein>
    <submittedName>
        <fullName evidence="2">Uncharacterized protein</fullName>
    </submittedName>
</protein>
<name>J9GF67_9ZZZZ</name>
<evidence type="ECO:0000256" key="1">
    <source>
        <dbReference type="SAM" id="MobiDB-lite"/>
    </source>
</evidence>
<proteinExistence type="predicted"/>
<organism evidence="2">
    <name type="scientific">gut metagenome</name>
    <dbReference type="NCBI Taxonomy" id="749906"/>
    <lineage>
        <taxon>unclassified sequences</taxon>
        <taxon>metagenomes</taxon>
        <taxon>organismal metagenomes</taxon>
    </lineage>
</organism>
<dbReference type="AlphaFoldDB" id="J9GF67"/>
<comment type="caution">
    <text evidence="2">The sequence shown here is derived from an EMBL/GenBank/DDBJ whole genome shotgun (WGS) entry which is preliminary data.</text>
</comment>
<reference evidence="2" key="1">
    <citation type="journal article" date="2012" name="PLoS ONE">
        <title>Gene sets for utilization of primary and secondary nutrition supplies in the distal gut of endangered iberian lynx.</title>
        <authorList>
            <person name="Alcaide M."/>
            <person name="Messina E."/>
            <person name="Richter M."/>
            <person name="Bargiela R."/>
            <person name="Peplies J."/>
            <person name="Huws S.A."/>
            <person name="Newbold C.J."/>
            <person name="Golyshin P.N."/>
            <person name="Simon M.A."/>
            <person name="Lopez G."/>
            <person name="Yakimov M.M."/>
            <person name="Ferrer M."/>
        </authorList>
    </citation>
    <scope>NUCLEOTIDE SEQUENCE</scope>
</reference>